<comment type="caution">
    <text evidence="14">The sequence shown here is derived from an EMBL/GenBank/DDBJ whole genome shotgun (WGS) entry which is preliminary data.</text>
</comment>
<dbReference type="EMBL" id="VSSQ01007229">
    <property type="protein sequence ID" value="MPM35266.1"/>
    <property type="molecule type" value="Genomic_DNA"/>
</dbReference>
<reference evidence="14" key="1">
    <citation type="submission" date="2019-08" db="EMBL/GenBank/DDBJ databases">
        <authorList>
            <person name="Kucharzyk K."/>
            <person name="Murdoch R.W."/>
            <person name="Higgins S."/>
            <person name="Loffler F."/>
        </authorList>
    </citation>
    <scope>NUCLEOTIDE SEQUENCE</scope>
</reference>
<dbReference type="SMART" id="SM00388">
    <property type="entry name" value="HisKA"/>
    <property type="match status" value="1"/>
</dbReference>
<dbReference type="PANTHER" id="PTHR45436">
    <property type="entry name" value="SENSOR HISTIDINE KINASE YKOH"/>
    <property type="match status" value="1"/>
</dbReference>
<dbReference type="FunFam" id="1.10.287.130:FF:000001">
    <property type="entry name" value="Two-component sensor histidine kinase"/>
    <property type="match status" value="1"/>
</dbReference>
<evidence type="ECO:0000256" key="8">
    <source>
        <dbReference type="ARBA" id="ARBA00022989"/>
    </source>
</evidence>
<dbReference type="SUPFAM" id="SSF47384">
    <property type="entry name" value="Homodimeric domain of signal transducing histidine kinase"/>
    <property type="match status" value="1"/>
</dbReference>
<dbReference type="InterPro" id="IPR050428">
    <property type="entry name" value="TCS_sensor_his_kinase"/>
</dbReference>
<dbReference type="SMART" id="SM00304">
    <property type="entry name" value="HAMP"/>
    <property type="match status" value="1"/>
</dbReference>
<protein>
    <recommendedName>
        <fullName evidence="3">histidine kinase</fullName>
        <ecNumber evidence="3">2.7.13.3</ecNumber>
    </recommendedName>
</protein>
<dbReference type="SUPFAM" id="SSF55874">
    <property type="entry name" value="ATPase domain of HSP90 chaperone/DNA topoisomerase II/histidine kinase"/>
    <property type="match status" value="1"/>
</dbReference>
<dbReference type="InterPro" id="IPR003660">
    <property type="entry name" value="HAMP_dom"/>
</dbReference>
<evidence type="ECO:0000256" key="6">
    <source>
        <dbReference type="ARBA" id="ARBA00022692"/>
    </source>
</evidence>
<keyword evidence="5 14" id="KW-0808">Transferase</keyword>
<evidence type="ECO:0000256" key="2">
    <source>
        <dbReference type="ARBA" id="ARBA00004370"/>
    </source>
</evidence>
<dbReference type="InterPro" id="IPR003594">
    <property type="entry name" value="HATPase_dom"/>
</dbReference>
<dbReference type="GO" id="GO:0005886">
    <property type="term" value="C:plasma membrane"/>
    <property type="evidence" value="ECO:0007669"/>
    <property type="project" value="TreeGrafter"/>
</dbReference>
<evidence type="ECO:0000256" key="5">
    <source>
        <dbReference type="ARBA" id="ARBA00022679"/>
    </source>
</evidence>
<feature type="domain" description="Histidine kinase" evidence="12">
    <location>
        <begin position="247"/>
        <end position="463"/>
    </location>
</feature>
<dbReference type="InterPro" id="IPR036097">
    <property type="entry name" value="HisK_dim/P_sf"/>
</dbReference>
<keyword evidence="4" id="KW-0597">Phosphoprotein</keyword>
<evidence type="ECO:0000256" key="10">
    <source>
        <dbReference type="ARBA" id="ARBA00023136"/>
    </source>
</evidence>
<dbReference type="PROSITE" id="PS50885">
    <property type="entry name" value="HAMP"/>
    <property type="match status" value="1"/>
</dbReference>
<dbReference type="Gene3D" id="1.10.287.130">
    <property type="match status" value="1"/>
</dbReference>
<evidence type="ECO:0000259" key="12">
    <source>
        <dbReference type="PROSITE" id="PS50109"/>
    </source>
</evidence>
<dbReference type="PRINTS" id="PR00344">
    <property type="entry name" value="BCTRLSENSOR"/>
</dbReference>
<dbReference type="Pfam" id="PF02518">
    <property type="entry name" value="HATPase_c"/>
    <property type="match status" value="1"/>
</dbReference>
<dbReference type="Pfam" id="PF00672">
    <property type="entry name" value="HAMP"/>
    <property type="match status" value="1"/>
</dbReference>
<evidence type="ECO:0000313" key="14">
    <source>
        <dbReference type="EMBL" id="MPM35266.1"/>
    </source>
</evidence>
<dbReference type="InterPro" id="IPR036890">
    <property type="entry name" value="HATPase_C_sf"/>
</dbReference>
<dbReference type="InterPro" id="IPR004358">
    <property type="entry name" value="Sig_transdc_His_kin-like_C"/>
</dbReference>
<dbReference type="PROSITE" id="PS50109">
    <property type="entry name" value="HIS_KIN"/>
    <property type="match status" value="1"/>
</dbReference>
<evidence type="ECO:0000256" key="7">
    <source>
        <dbReference type="ARBA" id="ARBA00022777"/>
    </source>
</evidence>
<gene>
    <name evidence="14" type="primary">sasA_218</name>
    <name evidence="14" type="ORF">SDC9_81856</name>
</gene>
<dbReference type="EC" id="2.7.13.3" evidence="3"/>
<dbReference type="InterPro" id="IPR005467">
    <property type="entry name" value="His_kinase_dom"/>
</dbReference>
<comment type="subcellular location">
    <subcellularLocation>
        <location evidence="2">Membrane</location>
    </subcellularLocation>
</comment>
<proteinExistence type="predicted"/>
<dbReference type="CDD" id="cd00075">
    <property type="entry name" value="HATPase"/>
    <property type="match status" value="1"/>
</dbReference>
<dbReference type="CDD" id="cd06225">
    <property type="entry name" value="HAMP"/>
    <property type="match status" value="1"/>
</dbReference>
<dbReference type="SMART" id="SM00387">
    <property type="entry name" value="HATPase_c"/>
    <property type="match status" value="1"/>
</dbReference>
<dbReference type="GO" id="GO:0000155">
    <property type="term" value="F:phosphorelay sensor kinase activity"/>
    <property type="evidence" value="ECO:0007669"/>
    <property type="project" value="InterPro"/>
</dbReference>
<dbReference type="Gene3D" id="3.30.565.10">
    <property type="entry name" value="Histidine kinase-like ATPase, C-terminal domain"/>
    <property type="match status" value="1"/>
</dbReference>
<evidence type="ECO:0000256" key="11">
    <source>
        <dbReference type="SAM" id="Phobius"/>
    </source>
</evidence>
<keyword evidence="8 11" id="KW-1133">Transmembrane helix</keyword>
<organism evidence="14">
    <name type="scientific">bioreactor metagenome</name>
    <dbReference type="NCBI Taxonomy" id="1076179"/>
    <lineage>
        <taxon>unclassified sequences</taxon>
        <taxon>metagenomes</taxon>
        <taxon>ecological metagenomes</taxon>
    </lineage>
</organism>
<dbReference type="PANTHER" id="PTHR45436:SF5">
    <property type="entry name" value="SENSOR HISTIDINE KINASE TRCS"/>
    <property type="match status" value="1"/>
</dbReference>
<dbReference type="AlphaFoldDB" id="A0A644Z328"/>
<evidence type="ECO:0000256" key="3">
    <source>
        <dbReference type="ARBA" id="ARBA00012438"/>
    </source>
</evidence>
<evidence type="ECO:0000259" key="13">
    <source>
        <dbReference type="PROSITE" id="PS50885"/>
    </source>
</evidence>
<dbReference type="Gene3D" id="6.10.340.10">
    <property type="match status" value="1"/>
</dbReference>
<accession>A0A644Z328</accession>
<dbReference type="SUPFAM" id="SSF158472">
    <property type="entry name" value="HAMP domain-like"/>
    <property type="match status" value="1"/>
</dbReference>
<keyword evidence="6 11" id="KW-0812">Transmembrane</keyword>
<comment type="catalytic activity">
    <reaction evidence="1">
        <text>ATP + protein L-histidine = ADP + protein N-phospho-L-histidine.</text>
        <dbReference type="EC" id="2.7.13.3"/>
    </reaction>
</comment>
<keyword evidence="10 11" id="KW-0472">Membrane</keyword>
<evidence type="ECO:0000256" key="9">
    <source>
        <dbReference type="ARBA" id="ARBA00023012"/>
    </source>
</evidence>
<evidence type="ECO:0000256" key="4">
    <source>
        <dbReference type="ARBA" id="ARBA00022553"/>
    </source>
</evidence>
<keyword evidence="9" id="KW-0902">Two-component regulatory system</keyword>
<keyword evidence="7 14" id="KW-0418">Kinase</keyword>
<dbReference type="Pfam" id="PF00512">
    <property type="entry name" value="HisKA"/>
    <property type="match status" value="1"/>
</dbReference>
<feature type="transmembrane region" description="Helical" evidence="11">
    <location>
        <begin position="20"/>
        <end position="44"/>
    </location>
</feature>
<dbReference type="CDD" id="cd00082">
    <property type="entry name" value="HisKA"/>
    <property type="match status" value="1"/>
</dbReference>
<name>A0A644Z328_9ZZZZ</name>
<evidence type="ECO:0000256" key="1">
    <source>
        <dbReference type="ARBA" id="ARBA00000085"/>
    </source>
</evidence>
<dbReference type="InterPro" id="IPR003661">
    <property type="entry name" value="HisK_dim/P_dom"/>
</dbReference>
<feature type="transmembrane region" description="Helical" evidence="11">
    <location>
        <begin position="157"/>
        <end position="180"/>
    </location>
</feature>
<dbReference type="FunFam" id="3.30.565.10:FF:000006">
    <property type="entry name" value="Sensor histidine kinase WalK"/>
    <property type="match status" value="1"/>
</dbReference>
<sequence length="465" mass="51429">MFYGTKHVKNRLSDRLTGIYTLLFTVILFILSIGVFFAAFQFLLQKQLTNLAITTELMSDHLIEEIEENESFAHSGILEEQNNDPYLSVFLYDASGNMINRMLNFPLDENSLPDAASSPVMVYNSGHLMLCSSQQILYHGASRGTLYIVQKLQSETAFLKLLGILLIGANLIGALAALWVGNYTSRKMLSPISQMIDATKQIGGSNLDMRLDIPEPDDELKSLALTINSMLERVSSAYQQQGRFVADVSHELRTPLAVMQGNVDLLSRWGSEDKTVLKDSIQALQKQTAYMNQLVENLLFLARFDNMQSQLQISKFAASELFAELLEEQALIDSGHHYEISVPAADDTISADKTMIKQMLRALIDNSVKYTPKGGTIQLGFAADETAFILSVSDDGIGMDAEHCYHIFDRFYRVDAARTRATGGMGLGLSIVSAIAQAHGGYAYVDSEPEIGTTISVVFQKQDIA</sequence>
<feature type="domain" description="HAMP" evidence="13">
    <location>
        <begin position="186"/>
        <end position="239"/>
    </location>
</feature>